<proteinExistence type="predicted"/>
<dbReference type="EMBL" id="PIPK01000001">
    <property type="protein sequence ID" value="RUO28451.1"/>
    <property type="molecule type" value="Genomic_DNA"/>
</dbReference>
<dbReference type="AlphaFoldDB" id="A0A327XBK1"/>
<evidence type="ECO:0000313" key="4">
    <source>
        <dbReference type="Proteomes" id="UP000287865"/>
    </source>
</evidence>
<dbReference type="EMBL" id="QLMD01000001">
    <property type="protein sequence ID" value="RAK01626.1"/>
    <property type="molecule type" value="Genomic_DNA"/>
</dbReference>
<reference evidence="1 3" key="2">
    <citation type="submission" date="2018-06" db="EMBL/GenBank/DDBJ databases">
        <title>Genomic Encyclopedia of Type Strains, Phase III (KMG-III): the genomes of soil and plant-associated and newly described type strains.</title>
        <authorList>
            <person name="Whitman W."/>
        </authorList>
    </citation>
    <scope>NUCLEOTIDE SEQUENCE [LARGE SCALE GENOMIC DNA]</scope>
    <source>
        <strain evidence="1 3">CGMCC 1.15366</strain>
    </source>
</reference>
<dbReference type="OrthoDB" id="6174582at2"/>
<dbReference type="Proteomes" id="UP000249203">
    <property type="component" value="Unassembled WGS sequence"/>
</dbReference>
<name>A0A327XBK1_9GAMM</name>
<accession>A0A327XBK1</accession>
<dbReference type="RefSeq" id="WP_111568106.1">
    <property type="nucleotide sequence ID" value="NZ_PIPK01000001.1"/>
</dbReference>
<dbReference type="Proteomes" id="UP000287865">
    <property type="component" value="Unassembled WGS sequence"/>
</dbReference>
<reference evidence="2 4" key="1">
    <citation type="journal article" date="2018" name="Front. Microbiol.">
        <title>Genome-Based Analysis Reveals the Taxonomy and Diversity of the Family Idiomarinaceae.</title>
        <authorList>
            <person name="Liu Y."/>
            <person name="Lai Q."/>
            <person name="Shao Z."/>
        </authorList>
    </citation>
    <scope>NUCLEOTIDE SEQUENCE [LARGE SCALE GENOMIC DNA]</scope>
    <source>
        <strain evidence="2 4">CF12-14</strain>
    </source>
</reference>
<organism evidence="1 3">
    <name type="scientific">Aliidiomarina maris</name>
    <dbReference type="NCBI Taxonomy" id="531312"/>
    <lineage>
        <taxon>Bacteria</taxon>
        <taxon>Pseudomonadati</taxon>
        <taxon>Pseudomonadota</taxon>
        <taxon>Gammaproteobacteria</taxon>
        <taxon>Alteromonadales</taxon>
        <taxon>Idiomarinaceae</taxon>
        <taxon>Aliidiomarina</taxon>
    </lineage>
</organism>
<keyword evidence="4" id="KW-1185">Reference proteome</keyword>
<evidence type="ECO:0000313" key="3">
    <source>
        <dbReference type="Proteomes" id="UP000249203"/>
    </source>
</evidence>
<evidence type="ECO:0000313" key="1">
    <source>
        <dbReference type="EMBL" id="RAK01626.1"/>
    </source>
</evidence>
<comment type="caution">
    <text evidence="1">The sequence shown here is derived from an EMBL/GenBank/DDBJ whole genome shotgun (WGS) entry which is preliminary data.</text>
</comment>
<evidence type="ECO:0000313" key="2">
    <source>
        <dbReference type="EMBL" id="RUO28451.1"/>
    </source>
</evidence>
<gene>
    <name evidence="1" type="ORF">B0I24_101249</name>
    <name evidence="2" type="ORF">CWE07_01190</name>
</gene>
<protein>
    <submittedName>
        <fullName evidence="1">Uncharacterized protein</fullName>
    </submittedName>
</protein>
<sequence length="105" mass="12358">MNQREFQALGASELDPMAVVLYVRVFRSRVSAEHPDVTTTRYELERAMEFQPGSEGYLRRVHRVTWKRVMELERALILAGLLELLHIDGDRRMYRCLLISDRGHE</sequence>